<dbReference type="GeneID" id="111247916"/>
<proteinExistence type="predicted"/>
<evidence type="ECO:0000313" key="3">
    <source>
        <dbReference type="Proteomes" id="UP000594260"/>
    </source>
</evidence>
<dbReference type="Proteomes" id="UP000594260">
    <property type="component" value="Unplaced"/>
</dbReference>
<reference evidence="2" key="1">
    <citation type="submission" date="2021-01" db="UniProtKB">
        <authorList>
            <consortium name="EnsemblMetazoa"/>
        </authorList>
    </citation>
    <scope>IDENTIFICATION</scope>
</reference>
<dbReference type="AlphaFoldDB" id="A0A7M7ME27"/>
<organism evidence="2 3">
    <name type="scientific">Varroa destructor</name>
    <name type="common">Honeybee mite</name>
    <dbReference type="NCBI Taxonomy" id="109461"/>
    <lineage>
        <taxon>Eukaryota</taxon>
        <taxon>Metazoa</taxon>
        <taxon>Ecdysozoa</taxon>
        <taxon>Arthropoda</taxon>
        <taxon>Chelicerata</taxon>
        <taxon>Arachnida</taxon>
        <taxon>Acari</taxon>
        <taxon>Parasitiformes</taxon>
        <taxon>Mesostigmata</taxon>
        <taxon>Gamasina</taxon>
        <taxon>Dermanyssoidea</taxon>
        <taxon>Varroidae</taxon>
        <taxon>Varroa</taxon>
    </lineage>
</organism>
<protein>
    <submittedName>
        <fullName evidence="2">Uncharacterized protein</fullName>
    </submittedName>
</protein>
<dbReference type="RefSeq" id="XP_022655197.1">
    <property type="nucleotide sequence ID" value="XM_022799462.1"/>
</dbReference>
<accession>A0A7M7ME27</accession>
<sequence>MTAETFACSTTLTSKSSHGSSKNNKNIDAPSSSIITPGAGQTSPNGQSASTNAATIQNRECIQIVSFFHRKTAETACLEARLAKNQVTRVCVIRPNSVFYTLSESLSRKLYCCLATRDNAAHAGKPIFTCRKSIVEVKQDALVVLFYDHGVLFVPFSELNAKFNPKLSEKAQMNNSTDDLSFRSNRTSDPGLGRSCSMLDFTSEVPPIRADYWNPSTTSIKRVQAEAFEPSMSDQHLRGYCLSHDRTVVFAMYGNTVYRLSGTGCAPLASIEVPIDMDSTFRVMFLGRITVLQGDTMTAAYLNSNKPAKILHKNYRSAGFGFVWDETGVYQIRMCNPVEMPDDLQADIMAYSTAYRTADTVGRAISGEQLTTETCAPGPMFQFDAQKHLASPALLSIAGAYTSTNEDVAEKFMKAARTGWQHIDDFNGGRSKLGTFRRLDNIRRKLKVVH</sequence>
<feature type="compositionally biased region" description="Polar residues" evidence="1">
    <location>
        <begin position="29"/>
        <end position="50"/>
    </location>
</feature>
<keyword evidence="3" id="KW-1185">Reference proteome</keyword>
<feature type="region of interest" description="Disordered" evidence="1">
    <location>
        <begin position="1"/>
        <end position="50"/>
    </location>
</feature>
<evidence type="ECO:0000256" key="1">
    <source>
        <dbReference type="SAM" id="MobiDB-lite"/>
    </source>
</evidence>
<evidence type="ECO:0000313" key="2">
    <source>
        <dbReference type="EnsemblMetazoa" id="XP_022655197"/>
    </source>
</evidence>
<name>A0A7M7ME27_VARDE</name>
<feature type="compositionally biased region" description="Low complexity" evidence="1">
    <location>
        <begin position="9"/>
        <end position="26"/>
    </location>
</feature>
<dbReference type="EnsemblMetazoa" id="XM_022799462">
    <property type="protein sequence ID" value="XP_022655197"/>
    <property type="gene ID" value="LOC111247916"/>
</dbReference>